<gene>
    <name evidence="2" type="ORF">ACFQV2_28705</name>
</gene>
<dbReference type="EMBL" id="JBHTEY010000004">
    <property type="protein sequence ID" value="MFC7616842.1"/>
    <property type="molecule type" value="Genomic_DNA"/>
</dbReference>
<dbReference type="PROSITE" id="PS50943">
    <property type="entry name" value="HTH_CROC1"/>
    <property type="match status" value="1"/>
</dbReference>
<dbReference type="SUPFAM" id="SSF47413">
    <property type="entry name" value="lambda repressor-like DNA-binding domains"/>
    <property type="match status" value="1"/>
</dbReference>
<sequence>MTTQTSARRRELGDELRRARERSGLTAAQLADQLGWQPSKLSRVERGLNRCTEVEAAMLLGYLRAEPDEVRRILALCDDEERGSWLQAFGNRLPDQLRTLILSESTACAIASVELNRIPGLLQTECYTRAMLCEAGLVPSAGVEPRVEARQARQALLHRSNPPNFVFYIHEQALGLQIGGPAVMHEQMLYLVFAASQPGCVIRIIPTAAGAHAALDGPFRLMSFAEHHPVVYLETQNRSLVLEKPLDIASYKLVLAKLADQALSATESRSMLVDYASRYDVMEAAASDDSGDQVAEEQLQRH</sequence>
<dbReference type="Pfam" id="PF19054">
    <property type="entry name" value="DUF5753"/>
    <property type="match status" value="1"/>
</dbReference>
<dbReference type="InterPro" id="IPR043917">
    <property type="entry name" value="DUF5753"/>
</dbReference>
<dbReference type="Pfam" id="PF13560">
    <property type="entry name" value="HTH_31"/>
    <property type="match status" value="1"/>
</dbReference>
<dbReference type="InterPro" id="IPR010982">
    <property type="entry name" value="Lambda_DNA-bd_dom_sf"/>
</dbReference>
<reference evidence="3" key="1">
    <citation type="journal article" date="2019" name="Int. J. Syst. Evol. Microbiol.">
        <title>The Global Catalogue of Microorganisms (GCM) 10K type strain sequencing project: providing services to taxonomists for standard genome sequencing and annotation.</title>
        <authorList>
            <consortium name="The Broad Institute Genomics Platform"/>
            <consortium name="The Broad Institute Genome Sequencing Center for Infectious Disease"/>
            <person name="Wu L."/>
            <person name="Ma J."/>
        </authorList>
    </citation>
    <scope>NUCLEOTIDE SEQUENCE [LARGE SCALE GENOMIC DNA]</scope>
    <source>
        <strain evidence="3">JCM 17695</strain>
    </source>
</reference>
<protein>
    <submittedName>
        <fullName evidence="2">Helix-turn-helix domain-containing protein</fullName>
    </submittedName>
</protein>
<dbReference type="Proteomes" id="UP001596512">
    <property type="component" value="Unassembled WGS sequence"/>
</dbReference>
<name>A0ABW2TSN6_9PSEU</name>
<dbReference type="Gene3D" id="1.10.260.40">
    <property type="entry name" value="lambda repressor-like DNA-binding domains"/>
    <property type="match status" value="1"/>
</dbReference>
<dbReference type="CDD" id="cd00093">
    <property type="entry name" value="HTH_XRE"/>
    <property type="match status" value="1"/>
</dbReference>
<organism evidence="2 3">
    <name type="scientific">Actinokineospora soli</name>
    <dbReference type="NCBI Taxonomy" id="1048753"/>
    <lineage>
        <taxon>Bacteria</taxon>
        <taxon>Bacillati</taxon>
        <taxon>Actinomycetota</taxon>
        <taxon>Actinomycetes</taxon>
        <taxon>Pseudonocardiales</taxon>
        <taxon>Pseudonocardiaceae</taxon>
        <taxon>Actinokineospora</taxon>
    </lineage>
</organism>
<comment type="caution">
    <text evidence="2">The sequence shown here is derived from an EMBL/GenBank/DDBJ whole genome shotgun (WGS) entry which is preliminary data.</text>
</comment>
<evidence type="ECO:0000259" key="1">
    <source>
        <dbReference type="PROSITE" id="PS50943"/>
    </source>
</evidence>
<evidence type="ECO:0000313" key="2">
    <source>
        <dbReference type="EMBL" id="MFC7616842.1"/>
    </source>
</evidence>
<keyword evidence="3" id="KW-1185">Reference proteome</keyword>
<evidence type="ECO:0000313" key="3">
    <source>
        <dbReference type="Proteomes" id="UP001596512"/>
    </source>
</evidence>
<accession>A0ABW2TSN6</accession>
<dbReference type="SMART" id="SM00530">
    <property type="entry name" value="HTH_XRE"/>
    <property type="match status" value="1"/>
</dbReference>
<feature type="domain" description="HTH cro/C1-type" evidence="1">
    <location>
        <begin position="16"/>
        <end position="70"/>
    </location>
</feature>
<proteinExistence type="predicted"/>
<dbReference type="InterPro" id="IPR001387">
    <property type="entry name" value="Cro/C1-type_HTH"/>
</dbReference>